<dbReference type="InterPro" id="IPR050663">
    <property type="entry name" value="Ankyrin-SOCS_Box"/>
</dbReference>
<dbReference type="SMART" id="SM00248">
    <property type="entry name" value="ANK"/>
    <property type="match status" value="2"/>
</dbReference>
<dbReference type="GO" id="GO:0000976">
    <property type="term" value="F:transcription cis-regulatory region binding"/>
    <property type="evidence" value="ECO:0007669"/>
    <property type="project" value="TreeGrafter"/>
</dbReference>
<proteinExistence type="predicted"/>
<comment type="caution">
    <text evidence="6">The sequence shown here is derived from an EMBL/GenBank/DDBJ whole genome shotgun (WGS) entry which is preliminary data.</text>
</comment>
<evidence type="ECO:0000313" key="6">
    <source>
        <dbReference type="EMBL" id="KRW99374.1"/>
    </source>
</evidence>
<organism evidence="6 7">
    <name type="scientific">Pseudocohnilembus persalinus</name>
    <name type="common">Ciliate</name>
    <dbReference type="NCBI Taxonomy" id="266149"/>
    <lineage>
        <taxon>Eukaryota</taxon>
        <taxon>Sar</taxon>
        <taxon>Alveolata</taxon>
        <taxon>Ciliophora</taxon>
        <taxon>Intramacronucleata</taxon>
        <taxon>Oligohymenophorea</taxon>
        <taxon>Scuticociliatia</taxon>
        <taxon>Philasterida</taxon>
        <taxon>Pseudocohnilembidae</taxon>
        <taxon>Pseudocohnilembus</taxon>
    </lineage>
</organism>
<dbReference type="PROSITE" id="PS50297">
    <property type="entry name" value="ANK_REP_REGION"/>
    <property type="match status" value="2"/>
</dbReference>
<dbReference type="PANTHER" id="PTHR24193">
    <property type="entry name" value="ANKYRIN REPEAT PROTEIN"/>
    <property type="match status" value="1"/>
</dbReference>
<evidence type="ECO:0000256" key="3">
    <source>
        <dbReference type="PROSITE-ProRule" id="PRU00023"/>
    </source>
</evidence>
<dbReference type="GO" id="GO:0005634">
    <property type="term" value="C:nucleus"/>
    <property type="evidence" value="ECO:0007669"/>
    <property type="project" value="TreeGrafter"/>
</dbReference>
<dbReference type="InParanoid" id="A0A0V0QAX3"/>
<keyword evidence="4" id="KW-0175">Coiled coil</keyword>
<keyword evidence="1" id="KW-0677">Repeat</keyword>
<evidence type="ECO:0000256" key="5">
    <source>
        <dbReference type="SAM" id="MobiDB-lite"/>
    </source>
</evidence>
<evidence type="ECO:0000256" key="2">
    <source>
        <dbReference type="ARBA" id="ARBA00023043"/>
    </source>
</evidence>
<dbReference type="AlphaFoldDB" id="A0A0V0QAX3"/>
<dbReference type="GO" id="GO:0045944">
    <property type="term" value="P:positive regulation of transcription by RNA polymerase II"/>
    <property type="evidence" value="ECO:0007669"/>
    <property type="project" value="TreeGrafter"/>
</dbReference>
<accession>A0A0V0QAX3</accession>
<feature type="repeat" description="ANK" evidence="3">
    <location>
        <begin position="928"/>
        <end position="960"/>
    </location>
</feature>
<dbReference type="Proteomes" id="UP000054937">
    <property type="component" value="Unassembled WGS sequence"/>
</dbReference>
<dbReference type="InterPro" id="IPR036770">
    <property type="entry name" value="Ankyrin_rpt-contain_sf"/>
</dbReference>
<feature type="compositionally biased region" description="Basic residues" evidence="5">
    <location>
        <begin position="64"/>
        <end position="73"/>
    </location>
</feature>
<feature type="region of interest" description="Disordered" evidence="5">
    <location>
        <begin position="717"/>
        <end position="740"/>
    </location>
</feature>
<dbReference type="Gene3D" id="1.25.40.20">
    <property type="entry name" value="Ankyrin repeat-containing domain"/>
    <property type="match status" value="1"/>
</dbReference>
<feature type="coiled-coil region" evidence="4">
    <location>
        <begin position="798"/>
        <end position="863"/>
    </location>
</feature>
<dbReference type="PANTHER" id="PTHR24193:SF121">
    <property type="entry name" value="ADA2A-CONTAINING COMPLEX COMPONENT 3, ISOFORM D"/>
    <property type="match status" value="1"/>
</dbReference>
<feature type="repeat" description="ANK" evidence="3">
    <location>
        <begin position="895"/>
        <end position="927"/>
    </location>
</feature>
<feature type="compositionally biased region" description="Basic and acidic residues" evidence="5">
    <location>
        <begin position="720"/>
        <end position="730"/>
    </location>
</feature>
<protein>
    <submittedName>
        <fullName evidence="6">Ankyrin repeat-containing domain</fullName>
    </submittedName>
</protein>
<keyword evidence="7" id="KW-1185">Reference proteome</keyword>
<name>A0A0V0QAX3_PSEPJ</name>
<gene>
    <name evidence="6" type="ORF">PPERSA_02486</name>
</gene>
<dbReference type="InterPro" id="IPR002110">
    <property type="entry name" value="Ankyrin_rpt"/>
</dbReference>
<dbReference type="Pfam" id="PF12796">
    <property type="entry name" value="Ank_2"/>
    <property type="match status" value="1"/>
</dbReference>
<evidence type="ECO:0000256" key="4">
    <source>
        <dbReference type="SAM" id="Coils"/>
    </source>
</evidence>
<dbReference type="OrthoDB" id="313274at2759"/>
<feature type="region of interest" description="Disordered" evidence="5">
    <location>
        <begin position="58"/>
        <end position="95"/>
    </location>
</feature>
<dbReference type="PROSITE" id="PS50088">
    <property type="entry name" value="ANK_REPEAT"/>
    <property type="match status" value="2"/>
</dbReference>
<sequence>MAKNLKYYLKCLNQIIIIQQNFIDLTQKQQLLLKNELARFKDQKQEVIFLSDLSNKNPINSRHSSQKKSRKVSKQQQNNKDEDQNLQKKNKSNYSLFQKEKYEQQQLLEAEMSKSYSRSNSNSSKREINVQENYINFLNSQKLMEKNQFLSSSKNSKQNDSQKKFDQILQNDSVFENQEEFQVVHKKNNSDYNLKYQAKSQNQTKRENIENYYQNNNIYDNQQQISGQNKKIRYENDDNQYYQRNTQRNKSSSQLFQRKQSQQMLENYQNNSLSRIQEGKIYFSIDKNKRFQVNGEKEKREHNIWNYTQKLQNLRNRQLKNKNMLNKQQNGYRNKTCFNFNKEIFNKNQRSEYLNGQNCKQQSNNLSKDQSLIKNQQALKRDINFCHNNYKSQNNNKQQNRFILKQYQQQKQQQQMQQNENMETSIKKQIDNFENQNSNQKVDLQNQQILDHENFSHQSYIQQESIQNKSLHQQMAKNKDYYDHFQSLQLSPDNFSQNYQNISKQQIFQNSDGFKINNCSQQQIQYMSHRSKQKQNQSVFSKINNFGKYSKNNYNQYQKRYEQMAQTSLAEKIQQKYLQSSQKSYYLTNNKNGDENVNLKVNSTGKIIINPPELNLDVLTQQIDNQNRSQRQLIYNQKQTNQVSKCFQNSNNDQKDAKDMQRKVLGKQIIQITESQQNIVNEKNGKIINKQTKKQDSHQEINKQKIAEINNQIKQLQQKNENEKDNKINDKNQNQDQNDQDILKINKEEKTEKQDKLLQLIKVVEKNPLAVNKRELEVQTFNKNYMNDQVIHSKDYKYQEKQRLRQIVQQQMRKLNEIKLKTDLKKQSILAIQMSRNTNTQKIQHNQQVIEKQEEKFDLLRQNQKFFKADKQKIAMQLKKALKYLSKLKIDLEELYQTALHWACKRNNYEIAMNIIKHGADIDQKDLFGRSPLYFAIQSGDLRIAQGLLLEGATPFTFNKQIKYREMVQPGGKMEQLLNRFIKLNIILRLCPSNKRQQIRLTSNYYINILSPEDQIEMPKKTKLNDYEQPVDLKKLK</sequence>
<dbReference type="EMBL" id="LDAU01000214">
    <property type="protein sequence ID" value="KRW99374.1"/>
    <property type="molecule type" value="Genomic_DNA"/>
</dbReference>
<reference evidence="6 7" key="1">
    <citation type="journal article" date="2015" name="Sci. Rep.">
        <title>Genome of the facultative scuticociliatosis pathogen Pseudocohnilembus persalinus provides insight into its virulence through horizontal gene transfer.</title>
        <authorList>
            <person name="Xiong J."/>
            <person name="Wang G."/>
            <person name="Cheng J."/>
            <person name="Tian M."/>
            <person name="Pan X."/>
            <person name="Warren A."/>
            <person name="Jiang C."/>
            <person name="Yuan D."/>
            <person name="Miao W."/>
        </authorList>
    </citation>
    <scope>NUCLEOTIDE SEQUENCE [LARGE SCALE GENOMIC DNA]</scope>
    <source>
        <strain evidence="6">36N120E</strain>
    </source>
</reference>
<keyword evidence="2 3" id="KW-0040">ANK repeat</keyword>
<evidence type="ECO:0000313" key="7">
    <source>
        <dbReference type="Proteomes" id="UP000054937"/>
    </source>
</evidence>
<dbReference type="SUPFAM" id="SSF48403">
    <property type="entry name" value="Ankyrin repeat"/>
    <property type="match status" value="1"/>
</dbReference>
<evidence type="ECO:0000256" key="1">
    <source>
        <dbReference type="ARBA" id="ARBA00022737"/>
    </source>
</evidence>